<evidence type="ECO:0000256" key="1">
    <source>
        <dbReference type="SAM" id="MobiDB-lite"/>
    </source>
</evidence>
<feature type="region of interest" description="Disordered" evidence="1">
    <location>
        <begin position="1"/>
        <end position="86"/>
    </location>
</feature>
<dbReference type="PANTHER" id="PTHR34835">
    <property type="entry name" value="OS07G0283600 PROTEIN-RELATED"/>
    <property type="match status" value="1"/>
</dbReference>
<dbReference type="AlphaFoldDB" id="A0ABC9CB21"/>
<accession>A0ABC9CB21</accession>
<reference evidence="3" key="1">
    <citation type="submission" date="2024-06" db="EMBL/GenBank/DDBJ databases">
        <authorList>
            <person name="Ryan C."/>
        </authorList>
    </citation>
    <scope>NUCLEOTIDE SEQUENCE [LARGE SCALE GENOMIC DNA]</scope>
</reference>
<dbReference type="Gene3D" id="3.40.395.10">
    <property type="entry name" value="Adenoviral Proteinase, Chain A"/>
    <property type="match status" value="1"/>
</dbReference>
<evidence type="ECO:0000313" key="2">
    <source>
        <dbReference type="EMBL" id="CAL5017349.1"/>
    </source>
</evidence>
<evidence type="ECO:0008006" key="4">
    <source>
        <dbReference type="Google" id="ProtNLM"/>
    </source>
</evidence>
<gene>
    <name evidence="2" type="ORF">URODEC1_LOCUS73754</name>
</gene>
<dbReference type="InterPro" id="IPR038765">
    <property type="entry name" value="Papain-like_cys_pep_sf"/>
</dbReference>
<dbReference type="SUPFAM" id="SSF54001">
    <property type="entry name" value="Cysteine proteinases"/>
    <property type="match status" value="1"/>
</dbReference>
<reference evidence="2 3" key="2">
    <citation type="submission" date="2024-10" db="EMBL/GenBank/DDBJ databases">
        <authorList>
            <person name="Ryan C."/>
        </authorList>
    </citation>
    <scope>NUCLEOTIDE SEQUENCE [LARGE SCALE GENOMIC DNA]</scope>
</reference>
<feature type="compositionally biased region" description="Basic residues" evidence="1">
    <location>
        <begin position="635"/>
        <end position="646"/>
    </location>
</feature>
<feature type="compositionally biased region" description="Acidic residues" evidence="1">
    <location>
        <begin position="61"/>
        <end position="75"/>
    </location>
</feature>
<organism evidence="2 3">
    <name type="scientific">Urochloa decumbens</name>
    <dbReference type="NCBI Taxonomy" id="240449"/>
    <lineage>
        <taxon>Eukaryota</taxon>
        <taxon>Viridiplantae</taxon>
        <taxon>Streptophyta</taxon>
        <taxon>Embryophyta</taxon>
        <taxon>Tracheophyta</taxon>
        <taxon>Spermatophyta</taxon>
        <taxon>Magnoliopsida</taxon>
        <taxon>Liliopsida</taxon>
        <taxon>Poales</taxon>
        <taxon>Poaceae</taxon>
        <taxon>PACMAD clade</taxon>
        <taxon>Panicoideae</taxon>
        <taxon>Panicodae</taxon>
        <taxon>Paniceae</taxon>
        <taxon>Melinidinae</taxon>
        <taxon>Urochloa</taxon>
    </lineage>
</organism>
<feature type="compositionally biased region" description="Low complexity" evidence="1">
    <location>
        <begin position="618"/>
        <end position="628"/>
    </location>
</feature>
<feature type="region of interest" description="Disordered" evidence="1">
    <location>
        <begin position="671"/>
        <end position="722"/>
    </location>
</feature>
<dbReference type="Proteomes" id="UP001497457">
    <property type="component" value="Chromosome 29rd"/>
</dbReference>
<feature type="region of interest" description="Disordered" evidence="1">
    <location>
        <begin position="497"/>
        <end position="543"/>
    </location>
</feature>
<feature type="region of interest" description="Disordered" evidence="1">
    <location>
        <begin position="367"/>
        <end position="405"/>
    </location>
</feature>
<feature type="region of interest" description="Disordered" evidence="1">
    <location>
        <begin position="462"/>
        <end position="483"/>
    </location>
</feature>
<feature type="compositionally biased region" description="Polar residues" evidence="1">
    <location>
        <begin position="531"/>
        <end position="540"/>
    </location>
</feature>
<feature type="compositionally biased region" description="Basic and acidic residues" evidence="1">
    <location>
        <begin position="513"/>
        <end position="526"/>
    </location>
</feature>
<name>A0ABC9CB21_9POAL</name>
<dbReference type="PANTHER" id="PTHR34835:SF88">
    <property type="entry name" value="FRIGIDA-LIKE PROTEIN"/>
    <property type="match status" value="1"/>
</dbReference>
<evidence type="ECO:0000313" key="3">
    <source>
        <dbReference type="Proteomes" id="UP001497457"/>
    </source>
</evidence>
<feature type="region of interest" description="Disordered" evidence="1">
    <location>
        <begin position="618"/>
        <end position="649"/>
    </location>
</feature>
<protein>
    <recommendedName>
        <fullName evidence="4">Aminotransferase-like plant mobile domain-containing protein</fullName>
    </recommendedName>
</protein>
<dbReference type="EMBL" id="OZ075139">
    <property type="protein sequence ID" value="CAL5017349.1"/>
    <property type="molecule type" value="Genomic_DNA"/>
</dbReference>
<feature type="compositionally biased region" description="Polar residues" evidence="1">
    <location>
        <begin position="462"/>
        <end position="471"/>
    </location>
</feature>
<keyword evidence="3" id="KW-1185">Reference proteome</keyword>
<proteinExistence type="predicted"/>
<sequence length="997" mass="110573">MVGAGKKLKSRDGRGRGTAVEGDIPAEGAVTRSAARRTRGKGSTKAESSRARARARRCSSSEDDSSEEEPEETDAGGDGVPTCDPTTYLPKKFHGSFSSNKVAKVFSRFNDEKKDLVRSIGLGGLLGMRREMNHSRHLIFWLVKQLNTDAMRLCIPDRPEIYLTDQSVERVLGIKSTGIPLTDGGRILSKHVRSKLCKEFRTEDESVLPTADDCKKIMLRRNANQMTDAQWQTFVMATAAYCCACMLGPEDRKAKVPNGVWHLIANPQLLRHCNWAAYVLSVIKRNALQIQSNLLLHPASIRLGGCWLYLKLMYLDTVDLGPYNVPLGIIPRVVAYNANNVKELVSMDEVNRSSFGSRPVRVVVGVHEEGTSGHGGGKCDGSTAEGKAAESKRAEASTSNHEQDGTEIVKQCLRNIEHRLALACEAAHKENIRLFDSQESNINSMFSGLHNMVRGEVESMLSNMKQKSQCSRADGMDDEEQAEDNVIGEPQLGSCRTQAEECHNGGKATSPDQHGKSLREGSRGEEDNAEQFGTPTNYGNEDSILRTENVGEGTTMPQFDETPKNVCGSAAVYDSTPVPSAQGFDSSMRHGTNNYEILPPTLINENIPSPNMVALTSARRTGSGSTTGKEQTTKGRIKMGATKRKKDGMVAETLLSEQTTQGMAKKVCSHRTLGDSDGAQRDKTDGNHGEPLHERSSKRDRSTDLGNEEAHHQIPPSPFDLKYDLPGAPRQVAYDKYKYIMSKKGLEVQSVWIKVEFPKLLEVTGGQVQASFKDDGVLSMVVMSGIVCLLQEQDKSMYIKHGREHKQWRYFMPPEFSELALGSAYFGITPEVRDMFLGLEVGSMIQCCRMLAVPSRGAGYWSLYMWDLKEMLLHVFDPVIKEKDAEQMWALHGAFIGKIAKALTACADTFFKRWRMNFEDFPEQFFVIEDQPAESSDSGLYIVHYMRWFNGNNVVQPISKKIAKHMRRTLPYELLAMQCNKGKVPSDVVEAMGHPSL</sequence>
<feature type="compositionally biased region" description="Basic and acidic residues" evidence="1">
    <location>
        <begin position="672"/>
        <end position="712"/>
    </location>
</feature>